<dbReference type="Pfam" id="PF00355">
    <property type="entry name" value="Rieske"/>
    <property type="match status" value="1"/>
</dbReference>
<dbReference type="Proteomes" id="UP000320176">
    <property type="component" value="Unassembled WGS sequence"/>
</dbReference>
<keyword evidence="4" id="KW-0411">Iron-sulfur</keyword>
<reference evidence="6 7" key="1">
    <citation type="submission" date="2019-02" db="EMBL/GenBank/DDBJ databases">
        <title>Deep-cultivation of Planctomycetes and their phenomic and genomic characterization uncovers novel biology.</title>
        <authorList>
            <person name="Wiegand S."/>
            <person name="Jogler M."/>
            <person name="Boedeker C."/>
            <person name="Pinto D."/>
            <person name="Vollmers J."/>
            <person name="Rivas-Marin E."/>
            <person name="Kohn T."/>
            <person name="Peeters S.H."/>
            <person name="Heuer A."/>
            <person name="Rast P."/>
            <person name="Oberbeckmann S."/>
            <person name="Bunk B."/>
            <person name="Jeske O."/>
            <person name="Meyerdierks A."/>
            <person name="Storesund J.E."/>
            <person name="Kallscheuer N."/>
            <person name="Luecker S."/>
            <person name="Lage O.M."/>
            <person name="Pohl T."/>
            <person name="Merkel B.J."/>
            <person name="Hornburger P."/>
            <person name="Mueller R.-W."/>
            <person name="Bruemmer F."/>
            <person name="Labrenz M."/>
            <person name="Spormann A.M."/>
            <person name="Op Den Camp H."/>
            <person name="Overmann J."/>
            <person name="Amann R."/>
            <person name="Jetten M.S.M."/>
            <person name="Mascher T."/>
            <person name="Medema M.H."/>
            <person name="Devos D.P."/>
            <person name="Kaster A.-K."/>
            <person name="Ovreas L."/>
            <person name="Rohde M."/>
            <person name="Galperin M.Y."/>
            <person name="Jogler C."/>
        </authorList>
    </citation>
    <scope>NUCLEOTIDE SEQUENCE [LARGE SCALE GENOMIC DNA]</scope>
    <source>
        <strain evidence="6 7">Pla52n</strain>
    </source>
</reference>
<dbReference type="GO" id="GO:0046872">
    <property type="term" value="F:metal ion binding"/>
    <property type="evidence" value="ECO:0007669"/>
    <property type="project" value="UniProtKB-KW"/>
</dbReference>
<keyword evidence="3" id="KW-0408">Iron</keyword>
<keyword evidence="1" id="KW-0001">2Fe-2S</keyword>
<evidence type="ECO:0000256" key="1">
    <source>
        <dbReference type="ARBA" id="ARBA00022714"/>
    </source>
</evidence>
<dbReference type="SUPFAM" id="SSF50022">
    <property type="entry name" value="ISP domain"/>
    <property type="match status" value="1"/>
</dbReference>
<gene>
    <name evidence="6" type="primary">nasE_2</name>
    <name evidence="6" type="ORF">Pla52n_51340</name>
</gene>
<keyword evidence="7" id="KW-1185">Reference proteome</keyword>
<sequence length="153" mass="16903">MVGQVGKISQCGKFAPLGEINSGRNKPISTRETGVSLKDMNVSDFEVVGKVSDFEVGRGRAVPYDGRMVAVFRQESGEWYAIDDLCPHMGASLAEGYVEGNSVTCPWHAWRFCVADGTWEDNPRVKVDSFEVQVDGDDVKVRERVVEKEGDVE</sequence>
<evidence type="ECO:0000256" key="4">
    <source>
        <dbReference type="ARBA" id="ARBA00023014"/>
    </source>
</evidence>
<name>A0A5C6AGR2_9BACT</name>
<dbReference type="EC" id="1.7.1.4" evidence="6"/>
<proteinExistence type="predicted"/>
<organism evidence="6 7">
    <name type="scientific">Stieleria varia</name>
    <dbReference type="NCBI Taxonomy" id="2528005"/>
    <lineage>
        <taxon>Bacteria</taxon>
        <taxon>Pseudomonadati</taxon>
        <taxon>Planctomycetota</taxon>
        <taxon>Planctomycetia</taxon>
        <taxon>Pirellulales</taxon>
        <taxon>Pirellulaceae</taxon>
        <taxon>Stieleria</taxon>
    </lineage>
</organism>
<dbReference type="PANTHER" id="PTHR21496">
    <property type="entry name" value="FERREDOXIN-RELATED"/>
    <property type="match status" value="1"/>
</dbReference>
<dbReference type="AlphaFoldDB" id="A0A5C6AGR2"/>
<dbReference type="GO" id="GO:0051537">
    <property type="term" value="F:2 iron, 2 sulfur cluster binding"/>
    <property type="evidence" value="ECO:0007669"/>
    <property type="project" value="UniProtKB-KW"/>
</dbReference>
<dbReference type="EMBL" id="SJPN01000006">
    <property type="protein sequence ID" value="TWT98617.1"/>
    <property type="molecule type" value="Genomic_DNA"/>
</dbReference>
<evidence type="ECO:0000256" key="3">
    <source>
        <dbReference type="ARBA" id="ARBA00023004"/>
    </source>
</evidence>
<dbReference type="InterPro" id="IPR017941">
    <property type="entry name" value="Rieske_2Fe-2S"/>
</dbReference>
<feature type="domain" description="Rieske" evidence="5">
    <location>
        <begin position="46"/>
        <end position="141"/>
    </location>
</feature>
<protein>
    <submittedName>
        <fullName evidence="6">Assimilatory nitrite reductase [NAD(P)H] small subunit</fullName>
        <ecNumber evidence="6">1.7.1.4</ecNumber>
    </submittedName>
</protein>
<evidence type="ECO:0000259" key="5">
    <source>
        <dbReference type="PROSITE" id="PS51296"/>
    </source>
</evidence>
<keyword evidence="2" id="KW-0479">Metal-binding</keyword>
<comment type="caution">
    <text evidence="6">The sequence shown here is derived from an EMBL/GenBank/DDBJ whole genome shotgun (WGS) entry which is preliminary data.</text>
</comment>
<evidence type="ECO:0000256" key="2">
    <source>
        <dbReference type="ARBA" id="ARBA00022723"/>
    </source>
</evidence>
<evidence type="ECO:0000313" key="6">
    <source>
        <dbReference type="EMBL" id="TWT98617.1"/>
    </source>
</evidence>
<dbReference type="GO" id="GO:0008942">
    <property type="term" value="F:nitrite reductase [NAD(P)H] activity"/>
    <property type="evidence" value="ECO:0007669"/>
    <property type="project" value="UniProtKB-EC"/>
</dbReference>
<keyword evidence="6" id="KW-0560">Oxidoreductase</keyword>
<dbReference type="PROSITE" id="PS51296">
    <property type="entry name" value="RIESKE"/>
    <property type="match status" value="1"/>
</dbReference>
<accession>A0A5C6AGR2</accession>
<dbReference type="InterPro" id="IPR036922">
    <property type="entry name" value="Rieske_2Fe-2S_sf"/>
</dbReference>
<dbReference type="Gene3D" id="2.102.10.10">
    <property type="entry name" value="Rieske [2Fe-2S] iron-sulphur domain"/>
    <property type="match status" value="1"/>
</dbReference>
<evidence type="ECO:0000313" key="7">
    <source>
        <dbReference type="Proteomes" id="UP000320176"/>
    </source>
</evidence>
<dbReference type="PANTHER" id="PTHR21496:SF23">
    <property type="entry name" value="3-PHENYLPROPIONATE_CINNAMIC ACID DIOXYGENASE FERREDOXIN SUBUNIT"/>
    <property type="match status" value="1"/>
</dbReference>